<keyword evidence="2" id="KW-1185">Reference proteome</keyword>
<accession>A0A7T8GRN5</accession>
<dbReference type="EMBL" id="CP045905">
    <property type="protein sequence ID" value="QQP36527.1"/>
    <property type="molecule type" value="Genomic_DNA"/>
</dbReference>
<evidence type="ECO:0000313" key="1">
    <source>
        <dbReference type="EMBL" id="QQP36527.1"/>
    </source>
</evidence>
<dbReference type="AlphaFoldDB" id="A0A7T8GRN5"/>
<feature type="non-terminal residue" evidence="1">
    <location>
        <position position="1"/>
    </location>
</feature>
<proteinExistence type="predicted"/>
<sequence>AIILGAAARYEALDVKIPDPGSPSWKWAGDCTICAISLRSIPESSEEDFKTSSGFFKE</sequence>
<evidence type="ECO:0000313" key="2">
    <source>
        <dbReference type="Proteomes" id="UP000595437"/>
    </source>
</evidence>
<name>A0A7T8GRN5_CALRO</name>
<dbReference type="Proteomes" id="UP000595437">
    <property type="component" value="Chromosome 16"/>
</dbReference>
<reference evidence="2" key="1">
    <citation type="submission" date="2021-01" db="EMBL/GenBank/DDBJ databases">
        <title>Caligus Genome Assembly.</title>
        <authorList>
            <person name="Gallardo-Escarate C."/>
        </authorList>
    </citation>
    <scope>NUCLEOTIDE SEQUENCE [LARGE SCALE GENOMIC DNA]</scope>
</reference>
<organism evidence="1 2">
    <name type="scientific">Caligus rogercresseyi</name>
    <name type="common">Sea louse</name>
    <dbReference type="NCBI Taxonomy" id="217165"/>
    <lineage>
        <taxon>Eukaryota</taxon>
        <taxon>Metazoa</taxon>
        <taxon>Ecdysozoa</taxon>
        <taxon>Arthropoda</taxon>
        <taxon>Crustacea</taxon>
        <taxon>Multicrustacea</taxon>
        <taxon>Hexanauplia</taxon>
        <taxon>Copepoda</taxon>
        <taxon>Siphonostomatoida</taxon>
        <taxon>Caligidae</taxon>
        <taxon>Caligus</taxon>
    </lineage>
</organism>
<protein>
    <submittedName>
        <fullName evidence="1">Uncharacterized protein</fullName>
    </submittedName>
</protein>
<gene>
    <name evidence="1" type="ORF">FKW44_021658</name>
</gene>